<dbReference type="PROSITE" id="PS51257">
    <property type="entry name" value="PROKAR_LIPOPROTEIN"/>
    <property type="match status" value="1"/>
</dbReference>
<evidence type="ECO:0000256" key="1">
    <source>
        <dbReference type="SAM" id="SignalP"/>
    </source>
</evidence>
<proteinExistence type="predicted"/>
<dbReference type="AlphaFoldDB" id="A0AA86GJ39"/>
<keyword evidence="3" id="KW-1185">Reference proteome</keyword>
<name>A0AA86GJ39_9SPHN</name>
<dbReference type="KEGG" id="sgi:SGRAN_0114"/>
<accession>A0AA86GJ39</accession>
<feature type="chain" id="PRO_5041669975" evidence="1">
    <location>
        <begin position="19"/>
        <end position="123"/>
    </location>
</feature>
<gene>
    <name evidence="2" type="ORF">SGRAN_0114</name>
</gene>
<dbReference type="Pfam" id="PF11604">
    <property type="entry name" value="CusF_Ec"/>
    <property type="match status" value="1"/>
</dbReference>
<evidence type="ECO:0000313" key="3">
    <source>
        <dbReference type="Proteomes" id="UP000058599"/>
    </source>
</evidence>
<evidence type="ECO:0000313" key="2">
    <source>
        <dbReference type="EMBL" id="AMG72512.1"/>
    </source>
</evidence>
<dbReference type="RefSeq" id="WP_067179792.1">
    <property type="nucleotide sequence ID" value="NZ_CP012199.1"/>
</dbReference>
<organism evidence="2 3">
    <name type="scientific">Sphingopyxis granuli</name>
    <dbReference type="NCBI Taxonomy" id="267128"/>
    <lineage>
        <taxon>Bacteria</taxon>
        <taxon>Pseudomonadati</taxon>
        <taxon>Pseudomonadota</taxon>
        <taxon>Alphaproteobacteria</taxon>
        <taxon>Sphingomonadales</taxon>
        <taxon>Sphingomonadaceae</taxon>
        <taxon>Sphingopyxis</taxon>
    </lineage>
</organism>
<dbReference type="InterPro" id="IPR042230">
    <property type="entry name" value="CusF_sf"/>
</dbReference>
<feature type="signal peptide" evidence="1">
    <location>
        <begin position="1"/>
        <end position="18"/>
    </location>
</feature>
<dbReference type="EMBL" id="CP012199">
    <property type="protein sequence ID" value="AMG72512.1"/>
    <property type="molecule type" value="Genomic_DNA"/>
</dbReference>
<protein>
    <submittedName>
        <fullName evidence="2">Copper efflux system periplasmic protein CusF</fullName>
    </submittedName>
</protein>
<dbReference type="InterPro" id="IPR021647">
    <property type="entry name" value="CusF_Ec"/>
</dbReference>
<reference evidence="2 3" key="1">
    <citation type="journal article" date="2016" name="BMC Genomics">
        <title>Genomic analysis of the nitrate-respiring Sphingopyxis granuli (formerly Sphingomonas macrogoltabida) strain TFA.</title>
        <authorList>
            <person name="Garcia-Romero I."/>
            <person name="Perez-Pulido A.J."/>
            <person name="Gonzalez-Flores Y.E."/>
            <person name="Reyes-Ramirez F."/>
            <person name="Santero E."/>
            <person name="Floriano B."/>
        </authorList>
    </citation>
    <scope>NUCLEOTIDE SEQUENCE [LARGE SCALE GENOMIC DNA]</scope>
    <source>
        <strain evidence="2 3">TFA</strain>
    </source>
</reference>
<dbReference type="Gene3D" id="2.40.50.320">
    <property type="entry name" value="Copper binding periplasmic protein CusF"/>
    <property type="match status" value="1"/>
</dbReference>
<sequence length="123" mass="12587">MKKSVTFALGLALTAGLAACGQQGETSKPAEDAAAPAKDVGAMAMLAETRHGKGTGSVTAIDTAAGEVTLDHGAIAELDWPAMTMGFAAPQKLLEGLAVGDRVSFELDWNGKAGTITRIEKMK</sequence>
<dbReference type="Proteomes" id="UP000058599">
    <property type="component" value="Chromosome"/>
</dbReference>
<keyword evidence="1" id="KW-0732">Signal</keyword>